<dbReference type="AlphaFoldDB" id="A0AAW1N3F5"/>
<dbReference type="EMBL" id="JASPKY010000006">
    <property type="protein sequence ID" value="KAK9754557.1"/>
    <property type="molecule type" value="Genomic_DNA"/>
</dbReference>
<reference evidence="2 3" key="1">
    <citation type="journal article" date="2024" name="BMC Genomics">
        <title>De novo assembly and annotation of Popillia japonica's genome with initial clues to its potential as an invasive pest.</title>
        <authorList>
            <person name="Cucini C."/>
            <person name="Boschi S."/>
            <person name="Funari R."/>
            <person name="Cardaioli E."/>
            <person name="Iannotti N."/>
            <person name="Marturano G."/>
            <person name="Paoli F."/>
            <person name="Bruttini M."/>
            <person name="Carapelli A."/>
            <person name="Frati F."/>
            <person name="Nardi F."/>
        </authorList>
    </citation>
    <scope>NUCLEOTIDE SEQUENCE [LARGE SCALE GENOMIC DNA]</scope>
    <source>
        <strain evidence="2">DMR45628</strain>
    </source>
</reference>
<dbReference type="InterPro" id="IPR013607">
    <property type="entry name" value="Phospholipase_A2-like"/>
</dbReference>
<evidence type="ECO:0000313" key="3">
    <source>
        <dbReference type="Proteomes" id="UP001458880"/>
    </source>
</evidence>
<accession>A0AAW1N3F5</accession>
<protein>
    <submittedName>
        <fullName evidence="2">Phospholipase A2-like domain</fullName>
    </submittedName>
</protein>
<dbReference type="GO" id="GO:0005198">
    <property type="term" value="F:structural molecule activity"/>
    <property type="evidence" value="ECO:0007669"/>
    <property type="project" value="InterPro"/>
</dbReference>
<dbReference type="GO" id="GO:0004623">
    <property type="term" value="F:phospholipase A2 activity"/>
    <property type="evidence" value="ECO:0007669"/>
    <property type="project" value="InterPro"/>
</dbReference>
<comment type="caution">
    <text evidence="2">The sequence shown here is derived from an EMBL/GenBank/DDBJ whole genome shotgun (WGS) entry which is preliminary data.</text>
</comment>
<dbReference type="GO" id="GO:0050482">
    <property type="term" value="P:arachidonate secretion"/>
    <property type="evidence" value="ECO:0007669"/>
    <property type="project" value="InterPro"/>
</dbReference>
<evidence type="ECO:0000313" key="2">
    <source>
        <dbReference type="EMBL" id="KAK9754557.1"/>
    </source>
</evidence>
<proteinExistence type="predicted"/>
<keyword evidence="3" id="KW-1185">Reference proteome</keyword>
<dbReference type="Proteomes" id="UP001458880">
    <property type="component" value="Unassembled WGS sequence"/>
</dbReference>
<dbReference type="InterPro" id="IPR036444">
    <property type="entry name" value="PLipase_A2_dom_sf"/>
</dbReference>
<evidence type="ECO:0000259" key="1">
    <source>
        <dbReference type="Pfam" id="PF08398"/>
    </source>
</evidence>
<organism evidence="2 3">
    <name type="scientific">Popillia japonica</name>
    <name type="common">Japanese beetle</name>
    <dbReference type="NCBI Taxonomy" id="7064"/>
    <lineage>
        <taxon>Eukaryota</taxon>
        <taxon>Metazoa</taxon>
        <taxon>Ecdysozoa</taxon>
        <taxon>Arthropoda</taxon>
        <taxon>Hexapoda</taxon>
        <taxon>Insecta</taxon>
        <taxon>Pterygota</taxon>
        <taxon>Neoptera</taxon>
        <taxon>Endopterygota</taxon>
        <taxon>Coleoptera</taxon>
        <taxon>Polyphaga</taxon>
        <taxon>Scarabaeiformia</taxon>
        <taxon>Scarabaeidae</taxon>
        <taxon>Rutelinae</taxon>
        <taxon>Popillia</taxon>
    </lineage>
</organism>
<dbReference type="GO" id="GO:0006644">
    <property type="term" value="P:phospholipid metabolic process"/>
    <property type="evidence" value="ECO:0007669"/>
    <property type="project" value="InterPro"/>
</dbReference>
<feature type="domain" description="Phospholipase A2-like" evidence="1">
    <location>
        <begin position="40"/>
        <end position="98"/>
    </location>
</feature>
<sequence length="409" mass="45484">MLTFKQGGGVLNSLINNLPVELHLPGYQYCGPGTNNLPVELHLPGYQYCGPGTKLQKRIARGDPGINQLDAACKEHDIAYSKHKDLEERHKADFILENKAWSRVKSKDASVGEKTAAWVVTNAMKSKRKLGMGLKKKAFKKSVVVKAKGVMKKFKGNIKEGAKLSLTAAKLAVKAAGGKKRVRTPRIAQLSTINPPIELDPKYDYSLRLLSFHSYNTIANIIEGANKFYYDKDKVITIPIGAYEIQDVENYLKNILPQNVTLSMKPNNNTSKCEIVSNVEIDFTKTDSIGHMLGYSQQCLLEPDIQHESDLPVNIIKVAKIRVMCSIVTGAYYDGHLTHDLYQFSPQVEPGYAINIAPESSHYLPIIPTTNINNITINLIDQDGDEVDFRGERIIVTLELKKSFNGISV</sequence>
<dbReference type="Pfam" id="PF08398">
    <property type="entry name" value="Phospholip_A2_4"/>
    <property type="match status" value="1"/>
</dbReference>
<name>A0AAW1N3F5_POPJA</name>
<gene>
    <name evidence="2" type="ORF">QE152_g1124</name>
</gene>
<dbReference type="Gene3D" id="1.20.90.10">
    <property type="entry name" value="Phospholipase A2 domain"/>
    <property type="match status" value="1"/>
</dbReference>